<protein>
    <submittedName>
        <fullName evidence="2">Uncharacterized protein</fullName>
    </submittedName>
</protein>
<evidence type="ECO:0000313" key="3">
    <source>
        <dbReference type="Proteomes" id="UP000035740"/>
    </source>
</evidence>
<reference evidence="2 3" key="1">
    <citation type="journal article" date="2014" name="Nature">
        <title>The genome of the recently domesticated crop plant sugar beet (Beta vulgaris).</title>
        <authorList>
            <person name="Dohm J.C."/>
            <person name="Minoche A.E."/>
            <person name="Holtgrawe D."/>
            <person name="Capella-Gutierrez S."/>
            <person name="Zakrzewski F."/>
            <person name="Tafer H."/>
            <person name="Rupp O."/>
            <person name="Sorensen T.R."/>
            <person name="Stracke R."/>
            <person name="Reinhardt R."/>
            <person name="Goesmann A."/>
            <person name="Kraft T."/>
            <person name="Schulz B."/>
            <person name="Stadler P.F."/>
            <person name="Schmidt T."/>
            <person name="Gabaldon T."/>
            <person name="Lehrach H."/>
            <person name="Weisshaar B."/>
            <person name="Himmelbauer H."/>
        </authorList>
    </citation>
    <scope>NUCLEOTIDE SEQUENCE [LARGE SCALE GENOMIC DNA]</scope>
    <source>
        <tissue evidence="2">Taproot</tissue>
    </source>
</reference>
<accession>A0A0J8DUD9</accession>
<sequence>MEFDQSKPEAKFFTFATVAAYGATLYGACLRVFEFSTQPDASSSYNPKILMVLSEWNYFSVFEVFLGYFYLASRKKYNNPATPKIPIEVDTALLHFMFDTEKPYL</sequence>
<feature type="transmembrane region" description="Helical" evidence="1">
    <location>
        <begin position="53"/>
        <end position="71"/>
    </location>
</feature>
<keyword evidence="3" id="KW-1185">Reference proteome</keyword>
<dbReference type="AlphaFoldDB" id="A0A0J8DUD9"/>
<dbReference type="Gramene" id="KMS94435">
    <property type="protein sequence ID" value="KMS94435"/>
    <property type="gene ID" value="BVRB_021450"/>
</dbReference>
<feature type="transmembrane region" description="Helical" evidence="1">
    <location>
        <begin position="12"/>
        <end position="33"/>
    </location>
</feature>
<gene>
    <name evidence="2" type="ORF">BVRB_021450</name>
</gene>
<organism evidence="2 3">
    <name type="scientific">Beta vulgaris subsp. vulgaris</name>
    <name type="common">Beet</name>
    <dbReference type="NCBI Taxonomy" id="3555"/>
    <lineage>
        <taxon>Eukaryota</taxon>
        <taxon>Viridiplantae</taxon>
        <taxon>Streptophyta</taxon>
        <taxon>Embryophyta</taxon>
        <taxon>Tracheophyta</taxon>
        <taxon>Spermatophyta</taxon>
        <taxon>Magnoliopsida</taxon>
        <taxon>eudicotyledons</taxon>
        <taxon>Gunneridae</taxon>
        <taxon>Pentapetalae</taxon>
        <taxon>Caryophyllales</taxon>
        <taxon>Chenopodiaceae</taxon>
        <taxon>Betoideae</taxon>
        <taxon>Beta</taxon>
    </lineage>
</organism>
<proteinExistence type="predicted"/>
<keyword evidence="1" id="KW-1133">Transmembrane helix</keyword>
<keyword evidence="1" id="KW-0472">Membrane</keyword>
<name>A0A0J8DUD9_BETVV</name>
<evidence type="ECO:0000313" key="2">
    <source>
        <dbReference type="EMBL" id="KMS94435.1"/>
    </source>
</evidence>
<dbReference type="EMBL" id="KQ093368">
    <property type="protein sequence ID" value="KMS94435.1"/>
    <property type="molecule type" value="Genomic_DNA"/>
</dbReference>
<keyword evidence="1" id="KW-0812">Transmembrane</keyword>
<dbReference type="Proteomes" id="UP000035740">
    <property type="component" value="Unassembled WGS sequence"/>
</dbReference>
<evidence type="ECO:0000256" key="1">
    <source>
        <dbReference type="SAM" id="Phobius"/>
    </source>
</evidence>